<accession>A0A9W6GM08</accession>
<dbReference type="Pfam" id="PF17782">
    <property type="entry name" value="WHD_DprA"/>
    <property type="match status" value="1"/>
</dbReference>
<reference evidence="4" key="1">
    <citation type="submission" date="2022-12" db="EMBL/GenBank/DDBJ databases">
        <title>Reference genome sequencing for broad-spectrum identification of bacterial and archaeal isolates by mass spectrometry.</title>
        <authorList>
            <person name="Sekiguchi Y."/>
            <person name="Tourlousse D.M."/>
        </authorList>
    </citation>
    <scope>NUCLEOTIDE SEQUENCE</scope>
    <source>
        <strain evidence="4">10succ1</strain>
    </source>
</reference>
<dbReference type="PANTHER" id="PTHR43022">
    <property type="entry name" value="PROTEIN SMF"/>
    <property type="match status" value="1"/>
</dbReference>
<dbReference type="GO" id="GO:0009294">
    <property type="term" value="P:DNA-mediated transformation"/>
    <property type="evidence" value="ECO:0007669"/>
    <property type="project" value="InterPro"/>
</dbReference>
<dbReference type="EMBL" id="BSDY01000006">
    <property type="protein sequence ID" value="GLI56181.1"/>
    <property type="molecule type" value="Genomic_DNA"/>
</dbReference>
<dbReference type="Proteomes" id="UP001144471">
    <property type="component" value="Unassembled WGS sequence"/>
</dbReference>
<dbReference type="Gene3D" id="1.10.10.10">
    <property type="entry name" value="Winged helix-like DNA-binding domain superfamily/Winged helix DNA-binding domain"/>
    <property type="match status" value="1"/>
</dbReference>
<dbReference type="Pfam" id="PF02481">
    <property type="entry name" value="DNA_processg_A"/>
    <property type="match status" value="1"/>
</dbReference>
<dbReference type="InterPro" id="IPR003488">
    <property type="entry name" value="DprA"/>
</dbReference>
<sequence length="359" mass="40107">MDNWYRLRVAGVKDSIVRRLMNALERYEDIFLLEDIQLARYCKVEESDMKRIRESRNMDISDDRDRLRKEGVEVISLKDERYPFFLKNISQPPVFLYIKGRIEFPRKSIAVVGTRRMTVYGRSACEKIAGDLAGSGVTVVSGLASGVDGAAHEKALARGGRTIAVVGSGLDVIYPKENKDLWKRIEREGTIVSEYPLGTPPNHYNFPARNRIIAGLSMGVVVIESRERGGSLITASLALDEGRDVYAVPGDIFSPTSLGCNNLIRESRAKLVTNGREILDEYGWESQVEKDTEEEVNLTGNEARVFQALKREANLDELIVETKIGAGELLAYLMELELKGLICGAPGGKYRRKVLANHP</sequence>
<dbReference type="InterPro" id="IPR041614">
    <property type="entry name" value="DprA_WH"/>
</dbReference>
<gene>
    <name evidence="4" type="ORF">PM10SUCC1_16950</name>
</gene>
<dbReference type="InterPro" id="IPR036388">
    <property type="entry name" value="WH-like_DNA-bd_sf"/>
</dbReference>
<dbReference type="PANTHER" id="PTHR43022:SF1">
    <property type="entry name" value="PROTEIN SMF"/>
    <property type="match status" value="1"/>
</dbReference>
<comment type="caution">
    <text evidence="4">The sequence shown here is derived from an EMBL/GenBank/DDBJ whole genome shotgun (WGS) entry which is preliminary data.</text>
</comment>
<evidence type="ECO:0000313" key="5">
    <source>
        <dbReference type="Proteomes" id="UP001144471"/>
    </source>
</evidence>
<organism evidence="4 5">
    <name type="scientific">Propionigenium maris DSM 9537</name>
    <dbReference type="NCBI Taxonomy" id="1123000"/>
    <lineage>
        <taxon>Bacteria</taxon>
        <taxon>Fusobacteriati</taxon>
        <taxon>Fusobacteriota</taxon>
        <taxon>Fusobacteriia</taxon>
        <taxon>Fusobacteriales</taxon>
        <taxon>Fusobacteriaceae</taxon>
        <taxon>Propionigenium</taxon>
    </lineage>
</organism>
<proteinExistence type="inferred from homology"/>
<keyword evidence="5" id="KW-1185">Reference proteome</keyword>
<evidence type="ECO:0000256" key="1">
    <source>
        <dbReference type="ARBA" id="ARBA00006525"/>
    </source>
</evidence>
<feature type="domain" description="Smf/DprA SLOG" evidence="2">
    <location>
        <begin position="74"/>
        <end position="282"/>
    </location>
</feature>
<feature type="domain" description="DprA winged helix" evidence="3">
    <location>
        <begin position="294"/>
        <end position="348"/>
    </location>
</feature>
<name>A0A9W6GM08_9FUSO</name>
<comment type="similarity">
    <text evidence="1">Belongs to the DprA/Smf family.</text>
</comment>
<dbReference type="Gene3D" id="3.40.50.450">
    <property type="match status" value="1"/>
</dbReference>
<dbReference type="NCBIfam" id="TIGR00732">
    <property type="entry name" value="dprA"/>
    <property type="match status" value="1"/>
</dbReference>
<dbReference type="SUPFAM" id="SSF102405">
    <property type="entry name" value="MCP/YpsA-like"/>
    <property type="match status" value="1"/>
</dbReference>
<dbReference type="AlphaFoldDB" id="A0A9W6GM08"/>
<evidence type="ECO:0000259" key="3">
    <source>
        <dbReference type="Pfam" id="PF17782"/>
    </source>
</evidence>
<protein>
    <submittedName>
        <fullName evidence="4">DNA processing protein DprA</fullName>
    </submittedName>
</protein>
<dbReference type="RefSeq" id="WP_281835131.1">
    <property type="nucleotide sequence ID" value="NZ_BSDY01000006.1"/>
</dbReference>
<evidence type="ECO:0000313" key="4">
    <source>
        <dbReference type="EMBL" id="GLI56181.1"/>
    </source>
</evidence>
<dbReference type="InterPro" id="IPR057666">
    <property type="entry name" value="DrpA_SLOG"/>
</dbReference>
<evidence type="ECO:0000259" key="2">
    <source>
        <dbReference type="Pfam" id="PF02481"/>
    </source>
</evidence>